<name>A0A1I6XTZ8_9BACT</name>
<accession>A0A1I6XTZ8</accession>
<evidence type="ECO:0000313" key="2">
    <source>
        <dbReference type="EMBL" id="SFT41513.1"/>
    </source>
</evidence>
<gene>
    <name evidence="2" type="ORF">SAMN04489724_0655</name>
</gene>
<keyword evidence="3" id="KW-1185">Reference proteome</keyword>
<organism evidence="2 3">
    <name type="scientific">Algoriphagus locisalis</name>
    <dbReference type="NCBI Taxonomy" id="305507"/>
    <lineage>
        <taxon>Bacteria</taxon>
        <taxon>Pseudomonadati</taxon>
        <taxon>Bacteroidota</taxon>
        <taxon>Cytophagia</taxon>
        <taxon>Cytophagales</taxon>
        <taxon>Cyclobacteriaceae</taxon>
        <taxon>Algoriphagus</taxon>
    </lineage>
</organism>
<sequence length="64" mass="7701">MTRKHRHFDQREKSPTQIMKKPTEISQFPKNRDWQFLLRNDPTLSHFDDQKDSLSAAEEEISTQ</sequence>
<evidence type="ECO:0000313" key="3">
    <source>
        <dbReference type="Proteomes" id="UP000199673"/>
    </source>
</evidence>
<evidence type="ECO:0000256" key="1">
    <source>
        <dbReference type="SAM" id="MobiDB-lite"/>
    </source>
</evidence>
<proteinExistence type="predicted"/>
<protein>
    <submittedName>
        <fullName evidence="2">Uncharacterized protein</fullName>
    </submittedName>
</protein>
<dbReference type="EMBL" id="FPBF01000001">
    <property type="protein sequence ID" value="SFT41513.1"/>
    <property type="molecule type" value="Genomic_DNA"/>
</dbReference>
<dbReference type="AlphaFoldDB" id="A0A1I6XTZ8"/>
<reference evidence="3" key="1">
    <citation type="submission" date="2016-10" db="EMBL/GenBank/DDBJ databases">
        <authorList>
            <person name="Varghese N."/>
            <person name="Submissions S."/>
        </authorList>
    </citation>
    <scope>NUCLEOTIDE SEQUENCE [LARGE SCALE GENOMIC DNA]</scope>
    <source>
        <strain evidence="3">DSM 23445</strain>
    </source>
</reference>
<feature type="region of interest" description="Disordered" evidence="1">
    <location>
        <begin position="44"/>
        <end position="64"/>
    </location>
</feature>
<dbReference type="Proteomes" id="UP000199673">
    <property type="component" value="Unassembled WGS sequence"/>
</dbReference>